<accession>A0AA91Q1C1</accession>
<reference evidence="1 2" key="1">
    <citation type="submission" date="2017-04" db="EMBL/GenBank/DDBJ databases">
        <title>Draft genome of the yeast Clavispora lusitaniae type strain CBS 6936.</title>
        <authorList>
            <person name="Durrens P."/>
            <person name="Klopp C."/>
            <person name="Biteau N."/>
            <person name="Fitton-Ouhabi V."/>
            <person name="Dementhon K."/>
            <person name="Accoceberry I."/>
            <person name="Sherman D.J."/>
            <person name="Noel T."/>
        </authorList>
    </citation>
    <scope>NUCLEOTIDE SEQUENCE [LARGE SCALE GENOMIC DNA]</scope>
    <source>
        <strain evidence="1 2">CBS 6936</strain>
    </source>
</reference>
<evidence type="ECO:0000313" key="2">
    <source>
        <dbReference type="Proteomes" id="UP000195602"/>
    </source>
</evidence>
<gene>
    <name evidence="1" type="ORF">A9F13_06g02332</name>
</gene>
<evidence type="ECO:0000313" key="1">
    <source>
        <dbReference type="EMBL" id="OVF09090.1"/>
    </source>
</evidence>
<comment type="caution">
    <text evidence="1">The sequence shown here is derived from an EMBL/GenBank/DDBJ whole genome shotgun (WGS) entry which is preliminary data.</text>
</comment>
<protein>
    <submittedName>
        <fullName evidence="1">Uncharacterized protein</fullName>
    </submittedName>
</protein>
<dbReference type="AlphaFoldDB" id="A0AA91Q1C1"/>
<dbReference type="KEGG" id="clus:A9F13_06g02332"/>
<sequence>MSLCDRGNAATTFVEQESVSFPLWKRNITTGGARVVHGCRRGSLKQLPEEEILEGKFCKGKA</sequence>
<organism evidence="1 2">
    <name type="scientific">Clavispora lusitaniae</name>
    <name type="common">Candida lusitaniae</name>
    <dbReference type="NCBI Taxonomy" id="36911"/>
    <lineage>
        <taxon>Eukaryota</taxon>
        <taxon>Fungi</taxon>
        <taxon>Dikarya</taxon>
        <taxon>Ascomycota</taxon>
        <taxon>Saccharomycotina</taxon>
        <taxon>Pichiomycetes</taxon>
        <taxon>Metschnikowiaceae</taxon>
        <taxon>Clavispora</taxon>
    </lineage>
</organism>
<proteinExistence type="predicted"/>
<dbReference type="EMBL" id="LYUB02000006">
    <property type="protein sequence ID" value="OVF09090.1"/>
    <property type="molecule type" value="Genomic_DNA"/>
</dbReference>
<name>A0AA91Q1C1_CLALS</name>
<dbReference type="Proteomes" id="UP000195602">
    <property type="component" value="Unassembled WGS sequence"/>
</dbReference>